<dbReference type="InterPro" id="IPR050129">
    <property type="entry name" value="Zn_alcohol_dh"/>
</dbReference>
<keyword evidence="1 4" id="KW-0479">Metal-binding</keyword>
<accession>A0A9P9KST3</accession>
<feature type="domain" description="Enoyl reductase (ER)" evidence="5">
    <location>
        <begin position="12"/>
        <end position="323"/>
    </location>
</feature>
<dbReference type="PANTHER" id="PTHR43401">
    <property type="entry name" value="L-THREONINE 3-DEHYDROGENASE"/>
    <property type="match status" value="1"/>
</dbReference>
<dbReference type="InterPro" id="IPR020843">
    <property type="entry name" value="ER"/>
</dbReference>
<dbReference type="SUPFAM" id="SSF50129">
    <property type="entry name" value="GroES-like"/>
    <property type="match status" value="1"/>
</dbReference>
<evidence type="ECO:0000256" key="2">
    <source>
        <dbReference type="ARBA" id="ARBA00022833"/>
    </source>
</evidence>
<dbReference type="InterPro" id="IPR002328">
    <property type="entry name" value="ADH_Zn_CS"/>
</dbReference>
<dbReference type="InterPro" id="IPR011032">
    <property type="entry name" value="GroES-like_sf"/>
</dbReference>
<keyword evidence="3" id="KW-0560">Oxidoreductase</keyword>
<dbReference type="PANTHER" id="PTHR43401:SF5">
    <property type="entry name" value="ALCOHOL DEHYDROGENASE-RELATED"/>
    <property type="match status" value="1"/>
</dbReference>
<comment type="caution">
    <text evidence="6">The sequence shown here is derived from an EMBL/GenBank/DDBJ whole genome shotgun (WGS) entry which is preliminary data.</text>
</comment>
<sequence length="333" mass="35086">MTQLMNAYRFSKPSKGLEYTKVPVPVPEPDQVLVEVKASGLCHTDLNIITGLDETFFWKRPITLGHEIAGVVVSTGSKVTKFKTGDRVVAIITNEHPIAIGDVINAAGLGCDGGFAQFAALREEKTLLIPDAVTFAEAAVATDAIATAYHAVVTEGQVSASSKVAVVGLGGLGMSAIQIAARTGAKVHGFDIDRRKFATALQSGAVVCGRSFDDLPGIKFDVVFDFVGTGSTTAAAVKAVKPEGKVVLVGLSSKESTIDTHQLVGFGVRLVGSVGSSAKEVAETLQMIAEKQFTPLMEEIPFDKLPEGINRLTQGNVVGRLYTDPSKLNETVQ</sequence>
<dbReference type="GO" id="GO:0008270">
    <property type="term" value="F:zinc ion binding"/>
    <property type="evidence" value="ECO:0007669"/>
    <property type="project" value="InterPro"/>
</dbReference>
<evidence type="ECO:0000256" key="1">
    <source>
        <dbReference type="ARBA" id="ARBA00022723"/>
    </source>
</evidence>
<keyword evidence="2 4" id="KW-0862">Zinc</keyword>
<organism evidence="6 7">
    <name type="scientific">Fusarium solani</name>
    <name type="common">Filamentous fungus</name>
    <dbReference type="NCBI Taxonomy" id="169388"/>
    <lineage>
        <taxon>Eukaryota</taxon>
        <taxon>Fungi</taxon>
        <taxon>Dikarya</taxon>
        <taxon>Ascomycota</taxon>
        <taxon>Pezizomycotina</taxon>
        <taxon>Sordariomycetes</taxon>
        <taxon>Hypocreomycetidae</taxon>
        <taxon>Hypocreales</taxon>
        <taxon>Nectriaceae</taxon>
        <taxon>Fusarium</taxon>
        <taxon>Fusarium solani species complex</taxon>
    </lineage>
</organism>
<comment type="cofactor">
    <cofactor evidence="4">
        <name>Zn(2+)</name>
        <dbReference type="ChEBI" id="CHEBI:29105"/>
    </cofactor>
</comment>
<dbReference type="InterPro" id="IPR013154">
    <property type="entry name" value="ADH-like_N"/>
</dbReference>
<gene>
    <name evidence="6" type="ORF">B0J15DRAFT_577719</name>
</gene>
<name>A0A9P9KST3_FUSSL</name>
<evidence type="ECO:0000313" key="6">
    <source>
        <dbReference type="EMBL" id="KAH7267945.1"/>
    </source>
</evidence>
<dbReference type="GO" id="GO:0016491">
    <property type="term" value="F:oxidoreductase activity"/>
    <property type="evidence" value="ECO:0007669"/>
    <property type="project" value="UniProtKB-KW"/>
</dbReference>
<evidence type="ECO:0000259" key="5">
    <source>
        <dbReference type="SMART" id="SM00829"/>
    </source>
</evidence>
<comment type="similarity">
    <text evidence="4">Belongs to the zinc-containing alcohol dehydrogenase family.</text>
</comment>
<dbReference type="Gene3D" id="3.90.180.10">
    <property type="entry name" value="Medium-chain alcohol dehydrogenases, catalytic domain"/>
    <property type="match status" value="1"/>
</dbReference>
<reference evidence="6" key="1">
    <citation type="journal article" date="2021" name="Nat. Commun.">
        <title>Genetic determinants of endophytism in the Arabidopsis root mycobiome.</title>
        <authorList>
            <person name="Mesny F."/>
            <person name="Miyauchi S."/>
            <person name="Thiergart T."/>
            <person name="Pickel B."/>
            <person name="Atanasova L."/>
            <person name="Karlsson M."/>
            <person name="Huettel B."/>
            <person name="Barry K.W."/>
            <person name="Haridas S."/>
            <person name="Chen C."/>
            <person name="Bauer D."/>
            <person name="Andreopoulos W."/>
            <person name="Pangilinan J."/>
            <person name="LaButti K."/>
            <person name="Riley R."/>
            <person name="Lipzen A."/>
            <person name="Clum A."/>
            <person name="Drula E."/>
            <person name="Henrissat B."/>
            <person name="Kohler A."/>
            <person name="Grigoriev I.V."/>
            <person name="Martin F.M."/>
            <person name="Hacquard S."/>
        </authorList>
    </citation>
    <scope>NUCLEOTIDE SEQUENCE</scope>
    <source>
        <strain evidence="6">FSSC 5 MPI-SDFR-AT-0091</strain>
    </source>
</reference>
<dbReference type="CDD" id="cd08254">
    <property type="entry name" value="hydroxyacyl_CoA_DH"/>
    <property type="match status" value="1"/>
</dbReference>
<dbReference type="InterPro" id="IPR036291">
    <property type="entry name" value="NAD(P)-bd_dom_sf"/>
</dbReference>
<evidence type="ECO:0000313" key="7">
    <source>
        <dbReference type="Proteomes" id="UP000736672"/>
    </source>
</evidence>
<dbReference type="PROSITE" id="PS00059">
    <property type="entry name" value="ADH_ZINC"/>
    <property type="match status" value="1"/>
</dbReference>
<dbReference type="Pfam" id="PF08240">
    <property type="entry name" value="ADH_N"/>
    <property type="match status" value="1"/>
</dbReference>
<evidence type="ECO:0000256" key="4">
    <source>
        <dbReference type="RuleBase" id="RU361277"/>
    </source>
</evidence>
<dbReference type="OrthoDB" id="256333at2759"/>
<keyword evidence="7" id="KW-1185">Reference proteome</keyword>
<dbReference type="Pfam" id="PF00107">
    <property type="entry name" value="ADH_zinc_N"/>
    <property type="match status" value="1"/>
</dbReference>
<protein>
    <submittedName>
        <fullName evidence="6">Chaperonin 10-like protein</fullName>
    </submittedName>
</protein>
<dbReference type="SUPFAM" id="SSF51735">
    <property type="entry name" value="NAD(P)-binding Rossmann-fold domains"/>
    <property type="match status" value="1"/>
</dbReference>
<dbReference type="Proteomes" id="UP000736672">
    <property type="component" value="Unassembled WGS sequence"/>
</dbReference>
<proteinExistence type="inferred from homology"/>
<evidence type="ECO:0000256" key="3">
    <source>
        <dbReference type="ARBA" id="ARBA00023002"/>
    </source>
</evidence>
<dbReference type="AlphaFoldDB" id="A0A9P9KST3"/>
<dbReference type="InterPro" id="IPR013149">
    <property type="entry name" value="ADH-like_C"/>
</dbReference>
<dbReference type="SMART" id="SM00829">
    <property type="entry name" value="PKS_ER"/>
    <property type="match status" value="1"/>
</dbReference>
<dbReference type="EMBL" id="JAGTJS010000005">
    <property type="protein sequence ID" value="KAH7267945.1"/>
    <property type="molecule type" value="Genomic_DNA"/>
</dbReference>